<feature type="compositionally biased region" description="Basic and acidic residues" evidence="1">
    <location>
        <begin position="248"/>
        <end position="266"/>
    </location>
</feature>
<name>A0A6A6QP55_9PEZI</name>
<gene>
    <name evidence="2" type="ORF">BU16DRAFT_59660</name>
</gene>
<feature type="compositionally biased region" description="Polar residues" evidence="1">
    <location>
        <begin position="90"/>
        <end position="102"/>
    </location>
</feature>
<keyword evidence="3" id="KW-1185">Reference proteome</keyword>
<reference evidence="2" key="1">
    <citation type="journal article" date="2020" name="Stud. Mycol.">
        <title>101 Dothideomycetes genomes: a test case for predicting lifestyles and emergence of pathogens.</title>
        <authorList>
            <person name="Haridas S."/>
            <person name="Albert R."/>
            <person name="Binder M."/>
            <person name="Bloem J."/>
            <person name="Labutti K."/>
            <person name="Salamov A."/>
            <person name="Andreopoulos B."/>
            <person name="Baker S."/>
            <person name="Barry K."/>
            <person name="Bills G."/>
            <person name="Bluhm B."/>
            <person name="Cannon C."/>
            <person name="Castanera R."/>
            <person name="Culley D."/>
            <person name="Daum C."/>
            <person name="Ezra D."/>
            <person name="Gonzalez J."/>
            <person name="Henrissat B."/>
            <person name="Kuo A."/>
            <person name="Liang C."/>
            <person name="Lipzen A."/>
            <person name="Lutzoni F."/>
            <person name="Magnuson J."/>
            <person name="Mondo S."/>
            <person name="Nolan M."/>
            <person name="Ohm R."/>
            <person name="Pangilinan J."/>
            <person name="Park H.-J."/>
            <person name="Ramirez L."/>
            <person name="Alfaro M."/>
            <person name="Sun H."/>
            <person name="Tritt A."/>
            <person name="Yoshinaga Y."/>
            <person name="Zwiers L.-H."/>
            <person name="Turgeon B."/>
            <person name="Goodwin S."/>
            <person name="Spatafora J."/>
            <person name="Crous P."/>
            <person name="Grigoriev I."/>
        </authorList>
    </citation>
    <scope>NUCLEOTIDE SEQUENCE</scope>
    <source>
        <strain evidence="2">CBS 269.34</strain>
    </source>
</reference>
<organism evidence="2 3">
    <name type="scientific">Lophium mytilinum</name>
    <dbReference type="NCBI Taxonomy" id="390894"/>
    <lineage>
        <taxon>Eukaryota</taxon>
        <taxon>Fungi</taxon>
        <taxon>Dikarya</taxon>
        <taxon>Ascomycota</taxon>
        <taxon>Pezizomycotina</taxon>
        <taxon>Dothideomycetes</taxon>
        <taxon>Pleosporomycetidae</taxon>
        <taxon>Mytilinidiales</taxon>
        <taxon>Mytilinidiaceae</taxon>
        <taxon>Lophium</taxon>
    </lineage>
</organism>
<dbReference type="AlphaFoldDB" id="A0A6A6QP55"/>
<feature type="region of interest" description="Disordered" evidence="1">
    <location>
        <begin position="1"/>
        <end position="140"/>
    </location>
</feature>
<proteinExistence type="predicted"/>
<feature type="compositionally biased region" description="Polar residues" evidence="1">
    <location>
        <begin position="1"/>
        <end position="19"/>
    </location>
</feature>
<feature type="compositionally biased region" description="Basic and acidic residues" evidence="1">
    <location>
        <begin position="182"/>
        <end position="195"/>
    </location>
</feature>
<feature type="compositionally biased region" description="Pro residues" evidence="1">
    <location>
        <begin position="128"/>
        <end position="137"/>
    </location>
</feature>
<evidence type="ECO:0000313" key="3">
    <source>
        <dbReference type="Proteomes" id="UP000799750"/>
    </source>
</evidence>
<feature type="region of interest" description="Disordered" evidence="1">
    <location>
        <begin position="155"/>
        <end position="266"/>
    </location>
</feature>
<evidence type="ECO:0000256" key="1">
    <source>
        <dbReference type="SAM" id="MobiDB-lite"/>
    </source>
</evidence>
<protein>
    <submittedName>
        <fullName evidence="2">Uncharacterized protein</fullName>
    </submittedName>
</protein>
<sequence>MDVRSRTQSPPNSASTTGTKRTRMFMPLSNHGMPRTPLPTSPGGSVRSHRFDKGDKSPNNPNSPGSPPMSARTFATFFSSNGSDAAYSPKASSYYTASSPKGTYSPRAPYSPMSPSHFSGTTLGGSPAPTPSLPPIPQFERVQFEKVPLFDNIETVHAKRRSRGPNSSAPTSPIAEPGTVKIDARIPELIEKDPGAELEAPPKAIEPAADPAPTQENAVKARGRFSRSIRAVFGSKSEKKTEVKRRSKEAAQRDLERAEDVHWTEL</sequence>
<dbReference type="OrthoDB" id="3921377at2759"/>
<accession>A0A6A6QP55</accession>
<evidence type="ECO:0000313" key="2">
    <source>
        <dbReference type="EMBL" id="KAF2493906.1"/>
    </source>
</evidence>
<dbReference type="EMBL" id="MU004191">
    <property type="protein sequence ID" value="KAF2493906.1"/>
    <property type="molecule type" value="Genomic_DNA"/>
</dbReference>
<dbReference type="Proteomes" id="UP000799750">
    <property type="component" value="Unassembled WGS sequence"/>
</dbReference>